<sequence>MQISGLLALSAQGDVAVLIPLQSIQHVGGFEVRPIVVNDVKIGVDRLCRQKPAQSPSPAPTDDQVNAADVMRGELLVLLQVSEVPFPVVVYKEIDVHKALPEVYAVLGVGLQGLREGWRVCVADDEEICVPTA</sequence>
<protein>
    <submittedName>
        <fullName evidence="1">Uncharacterized protein</fullName>
    </submittedName>
</protein>
<reference evidence="1" key="1">
    <citation type="submission" date="2019-08" db="EMBL/GenBank/DDBJ databases">
        <authorList>
            <person name="Kucharzyk K."/>
            <person name="Murdoch R.W."/>
            <person name="Higgins S."/>
            <person name="Loffler F."/>
        </authorList>
    </citation>
    <scope>NUCLEOTIDE SEQUENCE</scope>
</reference>
<evidence type="ECO:0000313" key="1">
    <source>
        <dbReference type="EMBL" id="MPN03574.1"/>
    </source>
</evidence>
<organism evidence="1">
    <name type="scientific">bioreactor metagenome</name>
    <dbReference type="NCBI Taxonomy" id="1076179"/>
    <lineage>
        <taxon>unclassified sequences</taxon>
        <taxon>metagenomes</taxon>
        <taxon>ecological metagenomes</taxon>
    </lineage>
</organism>
<dbReference type="EMBL" id="VSSQ01049496">
    <property type="protein sequence ID" value="MPN03574.1"/>
    <property type="molecule type" value="Genomic_DNA"/>
</dbReference>
<proteinExistence type="predicted"/>
<name>A0A645ESU4_9ZZZZ</name>
<gene>
    <name evidence="1" type="ORF">SDC9_150805</name>
</gene>
<dbReference type="AlphaFoldDB" id="A0A645ESU4"/>
<accession>A0A645ESU4</accession>
<comment type="caution">
    <text evidence="1">The sequence shown here is derived from an EMBL/GenBank/DDBJ whole genome shotgun (WGS) entry which is preliminary data.</text>
</comment>